<feature type="region of interest" description="Disordered" evidence="1">
    <location>
        <begin position="118"/>
        <end position="138"/>
    </location>
</feature>
<feature type="compositionally biased region" description="Basic and acidic residues" evidence="1">
    <location>
        <begin position="14"/>
        <end position="25"/>
    </location>
</feature>
<evidence type="ECO:0000256" key="1">
    <source>
        <dbReference type="SAM" id="MobiDB-lite"/>
    </source>
</evidence>
<feature type="region of interest" description="Disordered" evidence="1">
    <location>
        <begin position="69"/>
        <end position="104"/>
    </location>
</feature>
<protein>
    <submittedName>
        <fullName evidence="2">Uncharacterized protein</fullName>
    </submittedName>
</protein>
<feature type="region of interest" description="Disordered" evidence="1">
    <location>
        <begin position="1"/>
        <end position="25"/>
    </location>
</feature>
<reference evidence="2" key="1">
    <citation type="submission" date="2020-04" db="EMBL/GenBank/DDBJ databases">
        <authorList>
            <person name="Chiriac C."/>
            <person name="Salcher M."/>
            <person name="Ghai R."/>
            <person name="Kavagutti S V."/>
        </authorList>
    </citation>
    <scope>NUCLEOTIDE SEQUENCE</scope>
</reference>
<feature type="compositionally biased region" description="Low complexity" evidence="1">
    <location>
        <begin position="88"/>
        <end position="103"/>
    </location>
</feature>
<sequence>MPTIEELQALLEESEAKRQESETKLQALERTKTGLLSDLQKKKGVDRLAKAAGIDLSSEDAEDRIAELLATRAASSADGTPAGTPPASASGEPSTPGTTSSASDEVLRATVTSMQKQMDQLNKQLQQAEQEKQQERKARLDGFKRSVVMQELEKAGCKRPAHVYALQGSQFRLLDDDETVVYGSEENPVNVSDAISNLERDDEYSIYFPGIVASGSGLPTSRSSMPANDNPFMKGPNGSGNATKATEIIMHDRALAQRLVQQARARGNLDPILASAIGY</sequence>
<organism evidence="2">
    <name type="scientific">uncultured Caudovirales phage</name>
    <dbReference type="NCBI Taxonomy" id="2100421"/>
    <lineage>
        <taxon>Viruses</taxon>
        <taxon>Duplodnaviria</taxon>
        <taxon>Heunggongvirae</taxon>
        <taxon>Uroviricota</taxon>
        <taxon>Caudoviricetes</taxon>
        <taxon>Peduoviridae</taxon>
        <taxon>Maltschvirus</taxon>
        <taxon>Maltschvirus maltsch</taxon>
    </lineage>
</organism>
<gene>
    <name evidence="2" type="ORF">UFOVP431_98</name>
</gene>
<proteinExistence type="predicted"/>
<accession>A0A6J5MQP2</accession>
<dbReference type="EMBL" id="LR796483">
    <property type="protein sequence ID" value="CAB4148067.1"/>
    <property type="molecule type" value="Genomic_DNA"/>
</dbReference>
<evidence type="ECO:0000313" key="2">
    <source>
        <dbReference type="EMBL" id="CAB4148067.1"/>
    </source>
</evidence>
<name>A0A6J5MQP2_9CAUD</name>
<feature type="compositionally biased region" description="Low complexity" evidence="1">
    <location>
        <begin position="1"/>
        <end position="11"/>
    </location>
</feature>
<feature type="compositionally biased region" description="Basic and acidic residues" evidence="1">
    <location>
        <begin position="129"/>
        <end position="138"/>
    </location>
</feature>